<dbReference type="PROSITE" id="PS00815">
    <property type="entry name" value="AIPM_HOMOCIT_SYNTH_1"/>
    <property type="match status" value="1"/>
</dbReference>
<evidence type="ECO:0000256" key="2">
    <source>
        <dbReference type="RuleBase" id="RU003523"/>
    </source>
</evidence>
<reference evidence="4" key="2">
    <citation type="submission" date="2011-01" db="EMBL/GenBank/DDBJ databases">
        <title>The Non-contiguous Finished genome of Clostridium papyrosolvens.</title>
        <authorList>
            <person name="Lucas S."/>
            <person name="Copeland A."/>
            <person name="Lapidus A."/>
            <person name="Cheng J.-F."/>
            <person name="Goodwin L."/>
            <person name="Pitluck S."/>
            <person name="Misra M."/>
            <person name="Chertkov O."/>
            <person name="Detter J.C."/>
            <person name="Han C."/>
            <person name="Tapia R."/>
            <person name="Land M."/>
            <person name="Hauser L."/>
            <person name="Kyrpides N."/>
            <person name="Ivanova N."/>
            <person name="Pagani I."/>
            <person name="Mouttaki H."/>
            <person name="He Z."/>
            <person name="Zhou J."/>
            <person name="Hemme C.L."/>
            <person name="Woyke T."/>
        </authorList>
    </citation>
    <scope>NUCLEOTIDE SEQUENCE [LARGE SCALE GENOMIC DNA]</scope>
    <source>
        <strain evidence="4">DSM 2782</strain>
    </source>
</reference>
<dbReference type="InterPro" id="IPR002034">
    <property type="entry name" value="AIPM/Hcit_synth_CS"/>
</dbReference>
<proteinExistence type="inferred from homology"/>
<dbReference type="Pfam" id="PF00682">
    <property type="entry name" value="HMGL-like"/>
    <property type="match status" value="1"/>
</dbReference>
<dbReference type="RefSeq" id="WP_004621693.1">
    <property type="nucleotide sequence ID" value="NZ_ACXX02000015.1"/>
</dbReference>
<comment type="similarity">
    <text evidence="2">Belongs to the alpha-IPM synthase/homocitrate synthase family.</text>
</comment>
<reference evidence="4" key="1">
    <citation type="submission" date="2009-07" db="EMBL/GenBank/DDBJ databases">
        <authorList>
            <consortium name="US DOE Joint Genome Institute (JGI-PGF)"/>
            <person name="Lucas S."/>
            <person name="Copeland A."/>
            <person name="Lapidus A."/>
            <person name="Glavina del Rio T."/>
            <person name="Tice H."/>
            <person name="Bruce D."/>
            <person name="Goodwin L."/>
            <person name="Pitluck S."/>
            <person name="Larimer F."/>
            <person name="Land M.L."/>
            <person name="Mouttaki H."/>
            <person name="He Z."/>
            <person name="Zhou J."/>
            <person name="Hemme C.L."/>
        </authorList>
    </citation>
    <scope>NUCLEOTIDE SEQUENCE [LARGE SCALE GENOMIC DNA]</scope>
    <source>
        <strain evidence="4">DSM 2782</strain>
    </source>
</reference>
<keyword evidence="1 2" id="KW-0808">Transferase</keyword>
<evidence type="ECO:0000313" key="5">
    <source>
        <dbReference type="Proteomes" id="UP000003860"/>
    </source>
</evidence>
<dbReference type="PANTHER" id="PTHR42880">
    <property type="entry name" value="HOMOCITRATE SYNTHASE"/>
    <property type="match status" value="1"/>
</dbReference>
<keyword evidence="5" id="KW-1185">Reference proteome</keyword>
<dbReference type="STRING" id="588581.Cpap_0920"/>
<dbReference type="AlphaFoldDB" id="F1TH67"/>
<dbReference type="Gene3D" id="3.20.20.70">
    <property type="entry name" value="Aldolase class I"/>
    <property type="match status" value="1"/>
</dbReference>
<dbReference type="SUPFAM" id="SSF51569">
    <property type="entry name" value="Aldolase"/>
    <property type="match status" value="1"/>
</dbReference>
<dbReference type="InterPro" id="IPR000891">
    <property type="entry name" value="PYR_CT"/>
</dbReference>
<gene>
    <name evidence="4" type="ORF">Cpap_0920</name>
</gene>
<accession>F1TH67</accession>
<dbReference type="PROSITE" id="PS00816">
    <property type="entry name" value="AIPM_HOMOCIT_SYNTH_2"/>
    <property type="match status" value="1"/>
</dbReference>
<dbReference type="PROSITE" id="PS50991">
    <property type="entry name" value="PYR_CT"/>
    <property type="match status" value="1"/>
</dbReference>
<dbReference type="GO" id="GO:0046912">
    <property type="term" value="F:acyltransferase activity, acyl groups converted into alkyl on transfer"/>
    <property type="evidence" value="ECO:0007669"/>
    <property type="project" value="InterPro"/>
</dbReference>
<protein>
    <submittedName>
        <fullName evidence="4">Pyruvate carboxyltransferase</fullName>
    </submittedName>
</protein>
<evidence type="ECO:0000259" key="3">
    <source>
        <dbReference type="PROSITE" id="PS50991"/>
    </source>
</evidence>
<evidence type="ECO:0000256" key="1">
    <source>
        <dbReference type="ARBA" id="ARBA00022679"/>
    </source>
</evidence>
<keyword evidence="4" id="KW-0670">Pyruvate</keyword>
<organism evidence="4 5">
    <name type="scientific">Ruminiclostridium papyrosolvens DSM 2782</name>
    <dbReference type="NCBI Taxonomy" id="588581"/>
    <lineage>
        <taxon>Bacteria</taxon>
        <taxon>Bacillati</taxon>
        <taxon>Bacillota</taxon>
        <taxon>Clostridia</taxon>
        <taxon>Eubacteriales</taxon>
        <taxon>Oscillospiraceae</taxon>
        <taxon>Ruminiclostridium</taxon>
    </lineage>
</organism>
<dbReference type="OrthoDB" id="9804858at2"/>
<feature type="domain" description="Pyruvate carboxyltransferase" evidence="3">
    <location>
        <begin position="5"/>
        <end position="264"/>
    </location>
</feature>
<dbReference type="InterPro" id="IPR013785">
    <property type="entry name" value="Aldolase_TIM"/>
</dbReference>
<dbReference type="GO" id="GO:0019752">
    <property type="term" value="P:carboxylic acid metabolic process"/>
    <property type="evidence" value="ECO:0007669"/>
    <property type="project" value="InterPro"/>
</dbReference>
<dbReference type="PANTHER" id="PTHR42880:SF1">
    <property type="entry name" value="ISOPROPYLMALATE_HOMOCITRATE_CITRAMALATE SYNTHASE FAMILY PROTEIN"/>
    <property type="match status" value="1"/>
</dbReference>
<sequence length="274" mass="30428">MKEKKYIIDTTLRDGEQTPGYAFSKAQKVELAKVMDDAGIYQIEAGIPAMGNYEKETISEIMSQRKNALISTWNRMSRDDINNSFDCHPDIIHITAPISYIHIYSKLNKNKKWLRNTLQECVFMAKDKGYEVTVGFEDASRADITFIISMANLLADMGVKSVRFADTVGVLTPARTYQCIREIKENVDIPVGIHAHNDLGMALANSLIAAKAGALYIDTTIGGIGERAGNCDLYQFILAAGGIFNIKPEHTDAVDVIKKAQNLLFSDLQKTEVI</sequence>
<name>F1TH67_9FIRM</name>
<dbReference type="eggNOG" id="COG0119">
    <property type="taxonomic scope" value="Bacteria"/>
</dbReference>
<comment type="caution">
    <text evidence="4">The sequence shown here is derived from an EMBL/GenBank/DDBJ whole genome shotgun (WGS) entry which is preliminary data.</text>
</comment>
<evidence type="ECO:0000313" key="4">
    <source>
        <dbReference type="EMBL" id="EGD46307.1"/>
    </source>
</evidence>
<dbReference type="Proteomes" id="UP000003860">
    <property type="component" value="Unassembled WGS sequence"/>
</dbReference>
<dbReference type="EMBL" id="ACXX02000015">
    <property type="protein sequence ID" value="EGD46307.1"/>
    <property type="molecule type" value="Genomic_DNA"/>
</dbReference>